<evidence type="ECO:0000256" key="1">
    <source>
        <dbReference type="SAM" id="MobiDB-lite"/>
    </source>
</evidence>
<dbReference type="PaxDb" id="35128-Thaps8464"/>
<dbReference type="HOGENOM" id="CLU_1269177_0_0_1"/>
<gene>
    <name evidence="2" type="ORF">THAPSDRAFT_8464</name>
</gene>
<dbReference type="InParanoid" id="B8C9K1"/>
<dbReference type="AlphaFoldDB" id="B8C9K1"/>
<protein>
    <submittedName>
        <fullName evidence="2">Uncharacterized protein</fullName>
    </submittedName>
</protein>
<evidence type="ECO:0000313" key="2">
    <source>
        <dbReference type="EMBL" id="EED89874.1"/>
    </source>
</evidence>
<evidence type="ECO:0000313" key="3">
    <source>
        <dbReference type="Proteomes" id="UP000001449"/>
    </source>
</evidence>
<dbReference type="KEGG" id="tps:THAPSDRAFT_8464"/>
<dbReference type="RefSeq" id="XP_002292678.1">
    <property type="nucleotide sequence ID" value="XM_002292642.1"/>
</dbReference>
<reference evidence="2 3" key="2">
    <citation type="journal article" date="2008" name="Nature">
        <title>The Phaeodactylum genome reveals the evolutionary history of diatom genomes.</title>
        <authorList>
            <person name="Bowler C."/>
            <person name="Allen A.E."/>
            <person name="Badger J.H."/>
            <person name="Grimwood J."/>
            <person name="Jabbari K."/>
            <person name="Kuo A."/>
            <person name="Maheswari U."/>
            <person name="Martens C."/>
            <person name="Maumus F."/>
            <person name="Otillar R.P."/>
            <person name="Rayko E."/>
            <person name="Salamov A."/>
            <person name="Vandepoele K."/>
            <person name="Beszteri B."/>
            <person name="Gruber A."/>
            <person name="Heijde M."/>
            <person name="Katinka M."/>
            <person name="Mock T."/>
            <person name="Valentin K."/>
            <person name="Verret F."/>
            <person name="Berges J.A."/>
            <person name="Brownlee C."/>
            <person name="Cadoret J.P."/>
            <person name="Chiovitti A."/>
            <person name="Choi C.J."/>
            <person name="Coesel S."/>
            <person name="De Martino A."/>
            <person name="Detter J.C."/>
            <person name="Durkin C."/>
            <person name="Falciatore A."/>
            <person name="Fournet J."/>
            <person name="Haruta M."/>
            <person name="Huysman M.J."/>
            <person name="Jenkins B.D."/>
            <person name="Jiroutova K."/>
            <person name="Jorgensen R.E."/>
            <person name="Joubert Y."/>
            <person name="Kaplan A."/>
            <person name="Kroger N."/>
            <person name="Kroth P.G."/>
            <person name="La Roche J."/>
            <person name="Lindquist E."/>
            <person name="Lommer M."/>
            <person name="Martin-Jezequel V."/>
            <person name="Lopez P.J."/>
            <person name="Lucas S."/>
            <person name="Mangogna M."/>
            <person name="McGinnis K."/>
            <person name="Medlin L.K."/>
            <person name="Montsant A."/>
            <person name="Oudot-Le Secq M.P."/>
            <person name="Napoli C."/>
            <person name="Obornik M."/>
            <person name="Parker M.S."/>
            <person name="Petit J.L."/>
            <person name="Porcel B.M."/>
            <person name="Poulsen N."/>
            <person name="Robison M."/>
            <person name="Rychlewski L."/>
            <person name="Rynearson T.A."/>
            <person name="Schmutz J."/>
            <person name="Shapiro H."/>
            <person name="Siaut M."/>
            <person name="Stanley M."/>
            <person name="Sussman M.R."/>
            <person name="Taylor A.R."/>
            <person name="Vardi A."/>
            <person name="von Dassow P."/>
            <person name="Vyverman W."/>
            <person name="Willis A."/>
            <person name="Wyrwicz L.S."/>
            <person name="Rokhsar D.S."/>
            <person name="Weissenbach J."/>
            <person name="Armbrust E.V."/>
            <person name="Green B.R."/>
            <person name="Van de Peer Y."/>
            <person name="Grigoriev I.V."/>
        </authorList>
    </citation>
    <scope>NUCLEOTIDE SEQUENCE [LARGE SCALE GENOMIC DNA]</scope>
    <source>
        <strain evidence="2 3">CCMP1335</strain>
    </source>
</reference>
<reference evidence="2 3" key="1">
    <citation type="journal article" date="2004" name="Science">
        <title>The genome of the diatom Thalassiosira pseudonana: ecology, evolution, and metabolism.</title>
        <authorList>
            <person name="Armbrust E.V."/>
            <person name="Berges J.A."/>
            <person name="Bowler C."/>
            <person name="Green B.R."/>
            <person name="Martinez D."/>
            <person name="Putnam N.H."/>
            <person name="Zhou S."/>
            <person name="Allen A.E."/>
            <person name="Apt K.E."/>
            <person name="Bechner M."/>
            <person name="Brzezinski M.A."/>
            <person name="Chaal B.K."/>
            <person name="Chiovitti A."/>
            <person name="Davis A.K."/>
            <person name="Demarest M.S."/>
            <person name="Detter J.C."/>
            <person name="Glavina T."/>
            <person name="Goodstein D."/>
            <person name="Hadi M.Z."/>
            <person name="Hellsten U."/>
            <person name="Hildebrand M."/>
            <person name="Jenkins B.D."/>
            <person name="Jurka J."/>
            <person name="Kapitonov V.V."/>
            <person name="Kroger N."/>
            <person name="Lau W.W."/>
            <person name="Lane T.W."/>
            <person name="Larimer F.W."/>
            <person name="Lippmeier J.C."/>
            <person name="Lucas S."/>
            <person name="Medina M."/>
            <person name="Montsant A."/>
            <person name="Obornik M."/>
            <person name="Parker M.S."/>
            <person name="Palenik B."/>
            <person name="Pazour G.J."/>
            <person name="Richardson P.M."/>
            <person name="Rynearson T.A."/>
            <person name="Saito M.A."/>
            <person name="Schwartz D.C."/>
            <person name="Thamatrakoln K."/>
            <person name="Valentin K."/>
            <person name="Vardi A."/>
            <person name="Wilkerson F.P."/>
            <person name="Rokhsar D.S."/>
        </authorList>
    </citation>
    <scope>NUCLEOTIDE SEQUENCE [LARGE SCALE GENOMIC DNA]</scope>
    <source>
        <strain evidence="2 3">CCMP1335</strain>
    </source>
</reference>
<accession>B8C9K1</accession>
<dbReference type="EMBL" id="CM000646">
    <property type="protein sequence ID" value="EED89874.1"/>
    <property type="molecule type" value="Genomic_DNA"/>
</dbReference>
<feature type="region of interest" description="Disordered" evidence="1">
    <location>
        <begin position="32"/>
        <end position="140"/>
    </location>
</feature>
<proteinExistence type="predicted"/>
<dbReference type="GeneID" id="7445919"/>
<keyword evidence="3" id="KW-1185">Reference proteome</keyword>
<feature type="compositionally biased region" description="Basic and acidic residues" evidence="1">
    <location>
        <begin position="69"/>
        <end position="91"/>
    </location>
</feature>
<feature type="compositionally biased region" description="Low complexity" evidence="1">
    <location>
        <begin position="173"/>
        <end position="183"/>
    </location>
</feature>
<organism evidence="2 3">
    <name type="scientific">Thalassiosira pseudonana</name>
    <name type="common">Marine diatom</name>
    <name type="synonym">Cyclotella nana</name>
    <dbReference type="NCBI Taxonomy" id="35128"/>
    <lineage>
        <taxon>Eukaryota</taxon>
        <taxon>Sar</taxon>
        <taxon>Stramenopiles</taxon>
        <taxon>Ochrophyta</taxon>
        <taxon>Bacillariophyta</taxon>
        <taxon>Coscinodiscophyceae</taxon>
        <taxon>Thalassiosirophycidae</taxon>
        <taxon>Thalassiosirales</taxon>
        <taxon>Thalassiosiraceae</taxon>
        <taxon>Thalassiosira</taxon>
    </lineage>
</organism>
<name>B8C9K1_THAPS</name>
<feature type="region of interest" description="Disordered" evidence="1">
    <location>
        <begin position="173"/>
        <end position="218"/>
    </location>
</feature>
<feature type="compositionally biased region" description="Low complexity" evidence="1">
    <location>
        <begin position="197"/>
        <end position="218"/>
    </location>
</feature>
<sequence>MENCNNDTNTNNGMKRGVWKLNSFDDLDESNAARKREAKANGYLSSPSDEDDGLVDTPSVCSDQAIGSLEKEEVYNGKKGGEDDTNKENKVPKKCYGKNSAGVANVKPRNPPSRKFVGFEGAHRNKGRVRSQSPPGKPMILSRRLSFRISDPKRSPLPSPISAVKLMFSPSYAKPATSAASSKPKNRHQKSSLEQIGSGKPPKSKPSKNAAPSAAARN</sequence>
<dbReference type="Proteomes" id="UP000001449">
    <property type="component" value="Chromosome 10"/>
</dbReference>